<dbReference type="InterPro" id="IPR029068">
    <property type="entry name" value="Glyas_Bleomycin-R_OHBP_Dase"/>
</dbReference>
<sequence length="122" mass="14345">MIKAKSITPVLRIFDVEKAKEFYLDFLEFELDWEHRYEEDYPLYMQVSAGSCQLHLSEHYGDSSPGIKIRIHVEGIEELHNKISSKKYKYARPGLETAHGHLEIRIGDPFGNKLCFYEPQQR</sequence>
<protein>
    <recommendedName>
        <fullName evidence="2">Bleomycin resistance protein</fullName>
    </recommendedName>
</protein>
<dbReference type="OrthoDB" id="9803104at2"/>
<dbReference type="GO" id="GO:0046677">
    <property type="term" value="P:response to antibiotic"/>
    <property type="evidence" value="ECO:0007669"/>
    <property type="project" value="UniProtKB-KW"/>
</dbReference>
<feature type="domain" description="VOC" evidence="4">
    <location>
        <begin position="3"/>
        <end position="119"/>
    </location>
</feature>
<dbReference type="Gene3D" id="3.10.180.10">
    <property type="entry name" value="2,3-Dihydroxybiphenyl 1,2-Dioxygenase, domain 1"/>
    <property type="match status" value="1"/>
</dbReference>
<dbReference type="Pfam" id="PF19581">
    <property type="entry name" value="Glyoxalase_7"/>
    <property type="match status" value="1"/>
</dbReference>
<evidence type="ECO:0000313" key="6">
    <source>
        <dbReference type="Proteomes" id="UP000188597"/>
    </source>
</evidence>
<dbReference type="SUPFAM" id="SSF54593">
    <property type="entry name" value="Glyoxalase/Bleomycin resistance protein/Dihydroxybiphenyl dioxygenase"/>
    <property type="match status" value="1"/>
</dbReference>
<evidence type="ECO:0000256" key="1">
    <source>
        <dbReference type="ARBA" id="ARBA00011051"/>
    </source>
</evidence>
<dbReference type="EMBL" id="MQMF01000002">
    <property type="protein sequence ID" value="OOE12404.1"/>
    <property type="molecule type" value="Genomic_DNA"/>
</dbReference>
<dbReference type="CDD" id="cd08349">
    <property type="entry name" value="BLMA_like"/>
    <property type="match status" value="1"/>
</dbReference>
<dbReference type="Proteomes" id="UP000188597">
    <property type="component" value="Unassembled WGS sequence"/>
</dbReference>
<proteinExistence type="inferred from homology"/>
<dbReference type="AlphaFoldDB" id="A0A1V3G7J6"/>
<dbReference type="InterPro" id="IPR037523">
    <property type="entry name" value="VOC_core"/>
</dbReference>
<dbReference type="InterPro" id="IPR000335">
    <property type="entry name" value="Bleomycin-R"/>
</dbReference>
<evidence type="ECO:0000256" key="2">
    <source>
        <dbReference type="ARBA" id="ARBA00021572"/>
    </source>
</evidence>
<accession>A0A1V3G7J6</accession>
<name>A0A1V3G7J6_9BACL</name>
<dbReference type="RefSeq" id="WP_077362208.1">
    <property type="nucleotide sequence ID" value="NZ_MQMF01000002.1"/>
</dbReference>
<dbReference type="PROSITE" id="PS51819">
    <property type="entry name" value="VOC"/>
    <property type="match status" value="1"/>
</dbReference>
<keyword evidence="3" id="KW-0046">Antibiotic resistance</keyword>
<evidence type="ECO:0000259" key="4">
    <source>
        <dbReference type="PROSITE" id="PS51819"/>
    </source>
</evidence>
<reference evidence="5 6" key="1">
    <citation type="submission" date="2016-11" db="EMBL/GenBank/DDBJ databases">
        <authorList>
            <person name="Jaros S."/>
            <person name="Januszkiewicz K."/>
            <person name="Wedrychowicz H."/>
        </authorList>
    </citation>
    <scope>NUCLEOTIDE SEQUENCE [LARGE SCALE GENOMIC DNA]</scope>
    <source>
        <strain evidence="5 6">Con a/3</strain>
    </source>
</reference>
<evidence type="ECO:0000256" key="3">
    <source>
        <dbReference type="ARBA" id="ARBA00023251"/>
    </source>
</evidence>
<organism evidence="5 6">
    <name type="scientific">Fictibacillus arsenicus</name>
    <dbReference type="NCBI Taxonomy" id="255247"/>
    <lineage>
        <taxon>Bacteria</taxon>
        <taxon>Bacillati</taxon>
        <taxon>Bacillota</taxon>
        <taxon>Bacilli</taxon>
        <taxon>Bacillales</taxon>
        <taxon>Fictibacillaceae</taxon>
        <taxon>Fictibacillus</taxon>
    </lineage>
</organism>
<comment type="caution">
    <text evidence="5">The sequence shown here is derived from an EMBL/GenBank/DDBJ whole genome shotgun (WGS) entry which is preliminary data.</text>
</comment>
<gene>
    <name evidence="5" type="ORF">UN64_09890</name>
</gene>
<comment type="similarity">
    <text evidence="1">Belongs to the bleomycin resistance protein family.</text>
</comment>
<evidence type="ECO:0000313" key="5">
    <source>
        <dbReference type="EMBL" id="OOE12404.1"/>
    </source>
</evidence>